<evidence type="ECO:0000313" key="1">
    <source>
        <dbReference type="EMBL" id="DAF44568.1"/>
    </source>
</evidence>
<reference evidence="1" key="1">
    <citation type="journal article" date="2021" name="Proc. Natl. Acad. Sci. U.S.A.">
        <title>A Catalog of Tens of Thousands of Viruses from Human Metagenomes Reveals Hidden Associations with Chronic Diseases.</title>
        <authorList>
            <person name="Tisza M.J."/>
            <person name="Buck C.B."/>
        </authorList>
    </citation>
    <scope>NUCLEOTIDE SEQUENCE</scope>
    <source>
        <strain evidence="1">Ct8Lf7</strain>
    </source>
</reference>
<protein>
    <submittedName>
        <fullName evidence="1">Uncharacterized protein</fullName>
    </submittedName>
</protein>
<proteinExistence type="predicted"/>
<organism evidence="1">
    <name type="scientific">Podoviridae sp. ct8Lf7</name>
    <dbReference type="NCBI Taxonomy" id="2827723"/>
    <lineage>
        <taxon>Viruses</taxon>
        <taxon>Duplodnaviria</taxon>
        <taxon>Heunggongvirae</taxon>
        <taxon>Uroviricota</taxon>
        <taxon>Caudoviricetes</taxon>
    </lineage>
</organism>
<name>A0A8S5S0Z6_9CAUD</name>
<dbReference type="EMBL" id="BK032511">
    <property type="protein sequence ID" value="DAF44568.1"/>
    <property type="molecule type" value="Genomic_DNA"/>
</dbReference>
<sequence>MSIIPAYPCFQKSEDRNYKFHLGAMATTDS</sequence>
<accession>A0A8S5S0Z6</accession>